<evidence type="ECO:0000313" key="2">
    <source>
        <dbReference type="EMBL" id="KAF6216561.1"/>
    </source>
</evidence>
<reference evidence="2" key="1">
    <citation type="journal article" date="2021" name="Mol. Ecol. Resour.">
        <title>Apolygus lucorum genome provides insights into omnivorousness and mesophyll feeding.</title>
        <authorList>
            <person name="Liu Y."/>
            <person name="Liu H."/>
            <person name="Wang H."/>
            <person name="Huang T."/>
            <person name="Liu B."/>
            <person name="Yang B."/>
            <person name="Yin L."/>
            <person name="Li B."/>
            <person name="Zhang Y."/>
            <person name="Zhang S."/>
            <person name="Jiang F."/>
            <person name="Zhang X."/>
            <person name="Ren Y."/>
            <person name="Wang B."/>
            <person name="Wang S."/>
            <person name="Lu Y."/>
            <person name="Wu K."/>
            <person name="Fan W."/>
            <person name="Wang G."/>
        </authorList>
    </citation>
    <scope>NUCLEOTIDE SEQUENCE</scope>
    <source>
        <strain evidence="2">12Hb</strain>
    </source>
</reference>
<dbReference type="AlphaFoldDB" id="A0A8S9Y7I5"/>
<protein>
    <submittedName>
        <fullName evidence="2">Uncharacterized protein</fullName>
    </submittedName>
</protein>
<feature type="compositionally biased region" description="Low complexity" evidence="1">
    <location>
        <begin position="55"/>
        <end position="73"/>
    </location>
</feature>
<name>A0A8S9Y7I5_APOLU</name>
<dbReference type="Proteomes" id="UP000466442">
    <property type="component" value="Linkage Group LG1"/>
</dbReference>
<feature type="region of interest" description="Disordered" evidence="1">
    <location>
        <begin position="1"/>
        <end position="26"/>
    </location>
</feature>
<evidence type="ECO:0000256" key="1">
    <source>
        <dbReference type="SAM" id="MobiDB-lite"/>
    </source>
</evidence>
<gene>
    <name evidence="2" type="ORF">GE061_000904</name>
</gene>
<evidence type="ECO:0000313" key="3">
    <source>
        <dbReference type="Proteomes" id="UP000466442"/>
    </source>
</evidence>
<dbReference type="EMBL" id="WIXP02000001">
    <property type="protein sequence ID" value="KAF6216561.1"/>
    <property type="molecule type" value="Genomic_DNA"/>
</dbReference>
<feature type="compositionally biased region" description="Acidic residues" evidence="1">
    <location>
        <begin position="10"/>
        <end position="25"/>
    </location>
</feature>
<comment type="caution">
    <text evidence="2">The sequence shown here is derived from an EMBL/GenBank/DDBJ whole genome shotgun (WGS) entry which is preliminary data.</text>
</comment>
<feature type="region of interest" description="Disordered" evidence="1">
    <location>
        <begin position="50"/>
        <end position="73"/>
    </location>
</feature>
<proteinExistence type="predicted"/>
<organism evidence="2 3">
    <name type="scientific">Apolygus lucorum</name>
    <name type="common">Small green plant bug</name>
    <name type="synonym">Lygocoris lucorum</name>
    <dbReference type="NCBI Taxonomy" id="248454"/>
    <lineage>
        <taxon>Eukaryota</taxon>
        <taxon>Metazoa</taxon>
        <taxon>Ecdysozoa</taxon>
        <taxon>Arthropoda</taxon>
        <taxon>Hexapoda</taxon>
        <taxon>Insecta</taxon>
        <taxon>Pterygota</taxon>
        <taxon>Neoptera</taxon>
        <taxon>Paraneoptera</taxon>
        <taxon>Hemiptera</taxon>
        <taxon>Heteroptera</taxon>
        <taxon>Panheteroptera</taxon>
        <taxon>Cimicomorpha</taxon>
        <taxon>Miridae</taxon>
        <taxon>Mirini</taxon>
        <taxon>Apolygus</taxon>
    </lineage>
</organism>
<accession>A0A8S9Y7I5</accession>
<keyword evidence="3" id="KW-1185">Reference proteome</keyword>
<sequence length="73" mass="8041">MALSNKNYDDDYVPEEESSSSEDDDTVFRFSVDELISAVKESDHFAGAGQSQLMTSTTTTQTWPAATRAISEK</sequence>